<evidence type="ECO:0000313" key="1">
    <source>
        <dbReference type="EMBL" id="AAP78135.1"/>
    </source>
</evidence>
<dbReference type="EMBL" id="AE017125">
    <property type="protein sequence ID" value="AAP78135.1"/>
    <property type="molecule type" value="Genomic_DNA"/>
</dbReference>
<evidence type="ECO:0000313" key="2">
    <source>
        <dbReference type="Proteomes" id="UP000002495"/>
    </source>
</evidence>
<accession>Q7VFY7</accession>
<dbReference type="STRING" id="235279.HH_1538"/>
<dbReference type="Proteomes" id="UP000002495">
    <property type="component" value="Chromosome"/>
</dbReference>
<sequence length="30" mass="3596">MSIIKPDIWYLQGVLSEIIKKLFYQSKIQL</sequence>
<gene>
    <name evidence="1" type="ordered locus">HH_1538</name>
</gene>
<proteinExistence type="predicted"/>
<name>Q7VFY7_HELHP</name>
<organism evidence="1 2">
    <name type="scientific">Helicobacter hepaticus (strain ATCC 51449 / 3B1)</name>
    <dbReference type="NCBI Taxonomy" id="235279"/>
    <lineage>
        <taxon>Bacteria</taxon>
        <taxon>Pseudomonadati</taxon>
        <taxon>Campylobacterota</taxon>
        <taxon>Epsilonproteobacteria</taxon>
        <taxon>Campylobacterales</taxon>
        <taxon>Helicobacteraceae</taxon>
        <taxon>Helicobacter</taxon>
    </lineage>
</organism>
<dbReference type="HOGENOM" id="CLU_3403917_0_0_7"/>
<reference evidence="1 2" key="1">
    <citation type="journal article" date="2003" name="Proc. Natl. Acad. Sci. U.S.A.">
        <title>The complete genome sequence of the carcinogenic bacterium Helicobacter hepaticus.</title>
        <authorList>
            <person name="Suerbaum S."/>
            <person name="Josenhans C."/>
            <person name="Sterzenbach T."/>
            <person name="Drescher B."/>
            <person name="Brandt P."/>
            <person name="Bell M."/>
            <person name="Droege M."/>
            <person name="Fartmann B."/>
            <person name="Fischer H.-P."/>
            <person name="Ge Z."/>
            <person name="Hoerster A."/>
            <person name="Holland R."/>
            <person name="Klein K."/>
            <person name="Koenig J."/>
            <person name="Macko L."/>
            <person name="Mendz G.L."/>
            <person name="Nyakatura G."/>
            <person name="Schauer D.B."/>
            <person name="Shen Z."/>
            <person name="Weber J."/>
            <person name="Frosch M."/>
            <person name="Fox J.G."/>
        </authorList>
    </citation>
    <scope>NUCLEOTIDE SEQUENCE [LARGE SCALE GENOMIC DNA]</scope>
    <source>
        <strain evidence="2">ATCC 51449 / 3B1</strain>
    </source>
</reference>
<keyword evidence="2" id="KW-1185">Reference proteome</keyword>
<protein>
    <submittedName>
        <fullName evidence="1">Uncharacterized protein</fullName>
    </submittedName>
</protein>
<dbReference type="KEGG" id="hhe:HH_1538"/>
<dbReference type="AlphaFoldDB" id="Q7VFY7"/>